<feature type="binding site" evidence="5">
    <location>
        <position position="389"/>
    </location>
    <ligand>
        <name>Zn(2+)</name>
        <dbReference type="ChEBI" id="CHEBI:29105"/>
    </ligand>
</feature>
<dbReference type="GO" id="GO:0033528">
    <property type="term" value="P:S-methylmethionine cycle"/>
    <property type="evidence" value="ECO:0007669"/>
    <property type="project" value="TreeGrafter"/>
</dbReference>
<keyword evidence="8" id="KW-1185">Reference proteome</keyword>
<evidence type="ECO:0000256" key="4">
    <source>
        <dbReference type="ARBA" id="ARBA00022833"/>
    </source>
</evidence>
<dbReference type="STRING" id="92696.A0A4R0S1Y2"/>
<accession>A0A4R0S1Y2</accession>
<dbReference type="Pfam" id="PF02574">
    <property type="entry name" value="S-methyl_trans"/>
    <property type="match status" value="1"/>
</dbReference>
<dbReference type="Proteomes" id="UP000292702">
    <property type="component" value="Unassembled WGS sequence"/>
</dbReference>
<dbReference type="PROSITE" id="PS50970">
    <property type="entry name" value="HCY"/>
    <property type="match status" value="1"/>
</dbReference>
<dbReference type="AlphaFoldDB" id="A0A4R0S1Y2"/>
<dbReference type="PANTHER" id="PTHR46015:SF1">
    <property type="entry name" value="HOMOCYSTEINE S-METHYLTRANSFERASE-LIKE ISOFORM 1"/>
    <property type="match status" value="1"/>
</dbReference>
<evidence type="ECO:0000259" key="6">
    <source>
        <dbReference type="PROSITE" id="PS50970"/>
    </source>
</evidence>
<dbReference type="GO" id="GO:0032259">
    <property type="term" value="P:methylation"/>
    <property type="evidence" value="ECO:0007669"/>
    <property type="project" value="UniProtKB-KW"/>
</dbReference>
<dbReference type="SUPFAM" id="SSF82282">
    <property type="entry name" value="Homocysteine S-methyltransferase"/>
    <property type="match status" value="1"/>
</dbReference>
<evidence type="ECO:0000256" key="1">
    <source>
        <dbReference type="ARBA" id="ARBA00022603"/>
    </source>
</evidence>
<evidence type="ECO:0000256" key="5">
    <source>
        <dbReference type="PROSITE-ProRule" id="PRU00333"/>
    </source>
</evidence>
<dbReference type="OrthoDB" id="261426at2759"/>
<evidence type="ECO:0000313" key="7">
    <source>
        <dbReference type="EMBL" id="TCD70254.1"/>
    </source>
</evidence>
<gene>
    <name evidence="7" type="primary">SAM4</name>
    <name evidence="7" type="ORF">EIP91_004155</name>
</gene>
<dbReference type="GO" id="GO:0009086">
    <property type="term" value="P:methionine biosynthetic process"/>
    <property type="evidence" value="ECO:0007669"/>
    <property type="project" value="TreeGrafter"/>
</dbReference>
<dbReference type="Gene3D" id="3.20.20.330">
    <property type="entry name" value="Homocysteine-binding-like domain"/>
    <property type="match status" value="1"/>
</dbReference>
<keyword evidence="3 5" id="KW-0479">Metal-binding</keyword>
<comment type="caution">
    <text evidence="7">The sequence shown here is derived from an EMBL/GenBank/DDBJ whole genome shotgun (WGS) entry which is preliminary data.</text>
</comment>
<protein>
    <submittedName>
        <fullName evidence="7">AdoMet-homocysteine methyltransferase</fullName>
    </submittedName>
</protein>
<evidence type="ECO:0000256" key="2">
    <source>
        <dbReference type="ARBA" id="ARBA00022679"/>
    </source>
</evidence>
<feature type="binding site" evidence="5">
    <location>
        <position position="301"/>
    </location>
    <ligand>
        <name>Zn(2+)</name>
        <dbReference type="ChEBI" id="CHEBI:29105"/>
    </ligand>
</feature>
<evidence type="ECO:0000313" key="8">
    <source>
        <dbReference type="Proteomes" id="UP000292702"/>
    </source>
</evidence>
<dbReference type="InterPro" id="IPR036589">
    <property type="entry name" value="HCY_dom_sf"/>
</dbReference>
<evidence type="ECO:0000256" key="3">
    <source>
        <dbReference type="ARBA" id="ARBA00022723"/>
    </source>
</evidence>
<name>A0A4R0S1Y2_9APHY</name>
<dbReference type="GO" id="GO:0008898">
    <property type="term" value="F:S-adenosylmethionine-homocysteine S-methyltransferase activity"/>
    <property type="evidence" value="ECO:0007669"/>
    <property type="project" value="TreeGrafter"/>
</dbReference>
<feature type="binding site" evidence="5">
    <location>
        <position position="390"/>
    </location>
    <ligand>
        <name>Zn(2+)</name>
        <dbReference type="ChEBI" id="CHEBI:29105"/>
    </ligand>
</feature>
<dbReference type="GO" id="GO:0046872">
    <property type="term" value="F:metal ion binding"/>
    <property type="evidence" value="ECO:0007669"/>
    <property type="project" value="UniProtKB-KW"/>
</dbReference>
<dbReference type="InterPro" id="IPR051486">
    <property type="entry name" value="Hcy_S-methyltransferase"/>
</dbReference>
<dbReference type="InterPro" id="IPR003726">
    <property type="entry name" value="HCY_dom"/>
</dbReference>
<comment type="cofactor">
    <cofactor evidence="5">
        <name>Zn(2+)</name>
        <dbReference type="ChEBI" id="CHEBI:29105"/>
    </cofactor>
</comment>
<reference evidence="7 8" key="1">
    <citation type="submission" date="2018-11" db="EMBL/GenBank/DDBJ databases">
        <title>Genome assembly of Steccherinum ochraceum LE-BIN_3174, the white-rot fungus of the Steccherinaceae family (The Residual Polyporoid clade, Polyporales, Basidiomycota).</title>
        <authorList>
            <person name="Fedorova T.V."/>
            <person name="Glazunova O.A."/>
            <person name="Landesman E.O."/>
            <person name="Moiseenko K.V."/>
            <person name="Psurtseva N.V."/>
            <person name="Savinova O.S."/>
            <person name="Shakhova N.V."/>
            <person name="Tyazhelova T.V."/>
            <person name="Vasina D.V."/>
        </authorList>
    </citation>
    <scope>NUCLEOTIDE SEQUENCE [LARGE SCALE GENOMIC DNA]</scope>
    <source>
        <strain evidence="7 8">LE-BIN_3174</strain>
    </source>
</reference>
<keyword evidence="1 5" id="KW-0489">Methyltransferase</keyword>
<dbReference type="PANTHER" id="PTHR46015">
    <property type="entry name" value="ZGC:172121"/>
    <property type="match status" value="1"/>
</dbReference>
<proteinExistence type="predicted"/>
<organism evidence="7 8">
    <name type="scientific">Steccherinum ochraceum</name>
    <dbReference type="NCBI Taxonomy" id="92696"/>
    <lineage>
        <taxon>Eukaryota</taxon>
        <taxon>Fungi</taxon>
        <taxon>Dikarya</taxon>
        <taxon>Basidiomycota</taxon>
        <taxon>Agaricomycotina</taxon>
        <taxon>Agaricomycetes</taxon>
        <taxon>Polyporales</taxon>
        <taxon>Steccherinaceae</taxon>
        <taxon>Steccherinum</taxon>
    </lineage>
</organism>
<keyword evidence="2 5" id="KW-0808">Transferase</keyword>
<dbReference type="EMBL" id="RWJN01000024">
    <property type="protein sequence ID" value="TCD70254.1"/>
    <property type="molecule type" value="Genomic_DNA"/>
</dbReference>
<keyword evidence="4 5" id="KW-0862">Zinc</keyword>
<sequence>MFSDGSKDDGDGRVYILDGGLGTLLESLTRTSSTSPLWSAAPVDTDDHLVSTAHRMFTDAGADVILTSTYQCAFSTFARAGHDDPSASGTRIMRKAVKLADDARTLFLHTQSQSQVAIPKPERKIRIMLSLGPYGATLSPTQEFDAFYPPPYGPQAYDPSQQKEAQPNAFETETAQEEERAVDALMTFHLERLRVFAEDEETWKRLDGIAFETIPLRREVTAIRRAMAVLEKEVEGRGLTRKPWWISVLYPEGKFPEKKRAAASDPGDSEFEQVSVADVVEALIRGNEDEGVRPDAIGINCTGMDHLGDLLESTTREVREQTRGAAGRLNLSLVLYPNGGDVWNPETGEWVPMADSEDEKAKIWASQLAKAVGSMQNEGVWRDIVVGGCCRTTPRDIEALAEALAG</sequence>
<feature type="domain" description="Hcy-binding" evidence="6">
    <location>
        <begin position="3"/>
        <end position="404"/>
    </location>
</feature>